<dbReference type="InterPro" id="IPR028082">
    <property type="entry name" value="Peripla_BP_I"/>
</dbReference>
<name>A0A179S662_9HYPH</name>
<dbReference type="STRING" id="427683.A5481_18020"/>
<dbReference type="InterPro" id="IPR000709">
    <property type="entry name" value="Leu_Ile_Val-bd"/>
</dbReference>
<dbReference type="GO" id="GO:0006865">
    <property type="term" value="P:amino acid transport"/>
    <property type="evidence" value="ECO:0007669"/>
    <property type="project" value="UniProtKB-KW"/>
</dbReference>
<comment type="similarity">
    <text evidence="1">Belongs to the leucine-binding protein family.</text>
</comment>
<protein>
    <submittedName>
        <fullName evidence="7">ABC transporter substrate-binding protein</fullName>
    </submittedName>
</protein>
<keyword evidence="3 5" id="KW-0732">Signal</keyword>
<dbReference type="PANTHER" id="PTHR30483">
    <property type="entry name" value="LEUCINE-SPECIFIC-BINDING PROTEIN"/>
    <property type="match status" value="1"/>
</dbReference>
<comment type="caution">
    <text evidence="7">The sequence shown here is derived from an EMBL/GenBank/DDBJ whole genome shotgun (WGS) entry which is preliminary data.</text>
</comment>
<dbReference type="OrthoDB" id="9791590at2"/>
<dbReference type="SUPFAM" id="SSF53822">
    <property type="entry name" value="Periplasmic binding protein-like I"/>
    <property type="match status" value="1"/>
</dbReference>
<accession>A0A179S662</accession>
<dbReference type="InterPro" id="IPR028081">
    <property type="entry name" value="Leu-bd"/>
</dbReference>
<evidence type="ECO:0000259" key="6">
    <source>
        <dbReference type="Pfam" id="PF13458"/>
    </source>
</evidence>
<evidence type="ECO:0000313" key="8">
    <source>
        <dbReference type="Proteomes" id="UP000078316"/>
    </source>
</evidence>
<evidence type="ECO:0000256" key="4">
    <source>
        <dbReference type="ARBA" id="ARBA00022970"/>
    </source>
</evidence>
<dbReference type="InterPro" id="IPR051010">
    <property type="entry name" value="BCAA_transport"/>
</dbReference>
<sequence length="384" mass="39994">MRSMSRRVLLAAALLGGSVLGGIGSGAQAQDKSPVKLGAIEILTGPNSRYGIAIQRGFDLALADINKAGGVLGGRPLALVYEDSAGAKEQALNAARKLIGRDKVPLILGPTLSNEMFAAGPVANERKVPIVGTSTTANGITAIGPYVFRTSLPESDVIPVTLKTAQAKFGIKRVAVMYGNDDAFTKSAYDVMKASLEKLGIETLTTETFGAKDSDFSAQLTKIKALNPDAIVLSALVEAASGIELQARQLGIPEKVFFIGGNGLNSPKLGDIAGKAADGTLVGSPWFVGKPDAANQAFVNAFKAKYGGDLPDQFAAQAYDTLFIVAKAIDAAGAPDSEKIKDALIKVKYTGVMGPFSFSETRDPADTSGVVVLVMKDGKFQLLQ</sequence>
<evidence type="ECO:0000313" key="7">
    <source>
        <dbReference type="EMBL" id="OAS22755.1"/>
    </source>
</evidence>
<gene>
    <name evidence="7" type="ORF">A5481_18020</name>
</gene>
<feature type="chain" id="PRO_5008105645" evidence="5">
    <location>
        <begin position="30"/>
        <end position="384"/>
    </location>
</feature>
<dbReference type="CDD" id="cd06348">
    <property type="entry name" value="PBP1_ABC_HAAT-like"/>
    <property type="match status" value="1"/>
</dbReference>
<keyword evidence="2" id="KW-0813">Transport</keyword>
<evidence type="ECO:0000256" key="3">
    <source>
        <dbReference type="ARBA" id="ARBA00022729"/>
    </source>
</evidence>
<evidence type="ECO:0000256" key="2">
    <source>
        <dbReference type="ARBA" id="ARBA00022448"/>
    </source>
</evidence>
<dbReference type="Pfam" id="PF13458">
    <property type="entry name" value="Peripla_BP_6"/>
    <property type="match status" value="1"/>
</dbReference>
<dbReference type="PRINTS" id="PR00337">
    <property type="entry name" value="LEUILEVALBP"/>
</dbReference>
<feature type="signal peptide" evidence="5">
    <location>
        <begin position="1"/>
        <end position="29"/>
    </location>
</feature>
<evidence type="ECO:0000256" key="5">
    <source>
        <dbReference type="SAM" id="SignalP"/>
    </source>
</evidence>
<evidence type="ECO:0000256" key="1">
    <source>
        <dbReference type="ARBA" id="ARBA00010062"/>
    </source>
</evidence>
<dbReference type="EMBL" id="LWHQ01000037">
    <property type="protein sequence ID" value="OAS22755.1"/>
    <property type="molecule type" value="Genomic_DNA"/>
</dbReference>
<dbReference type="Gene3D" id="3.40.50.2300">
    <property type="match status" value="2"/>
</dbReference>
<dbReference type="InterPro" id="IPR006311">
    <property type="entry name" value="TAT_signal"/>
</dbReference>
<proteinExistence type="inferred from homology"/>
<dbReference type="AlphaFoldDB" id="A0A179S662"/>
<feature type="domain" description="Leucine-binding protein" evidence="6">
    <location>
        <begin position="34"/>
        <end position="371"/>
    </location>
</feature>
<dbReference type="Proteomes" id="UP000078316">
    <property type="component" value="Unassembled WGS sequence"/>
</dbReference>
<organism evidence="7 8">
    <name type="scientific">Methylobacterium platani</name>
    <dbReference type="NCBI Taxonomy" id="427683"/>
    <lineage>
        <taxon>Bacteria</taxon>
        <taxon>Pseudomonadati</taxon>
        <taxon>Pseudomonadota</taxon>
        <taxon>Alphaproteobacteria</taxon>
        <taxon>Hyphomicrobiales</taxon>
        <taxon>Methylobacteriaceae</taxon>
        <taxon>Methylobacterium</taxon>
    </lineage>
</organism>
<dbReference type="PANTHER" id="PTHR30483:SF6">
    <property type="entry name" value="PERIPLASMIC BINDING PROTEIN OF ABC TRANSPORTER FOR NATURAL AMINO ACIDS"/>
    <property type="match status" value="1"/>
</dbReference>
<dbReference type="PROSITE" id="PS51318">
    <property type="entry name" value="TAT"/>
    <property type="match status" value="1"/>
</dbReference>
<keyword evidence="4" id="KW-0029">Amino-acid transport</keyword>
<reference evidence="7 8" key="1">
    <citation type="submission" date="2016-04" db="EMBL/GenBank/DDBJ databases">
        <authorList>
            <person name="Evans L.H."/>
            <person name="Alamgir A."/>
            <person name="Owens N."/>
            <person name="Weber N.D."/>
            <person name="Virtaneva K."/>
            <person name="Barbian K."/>
            <person name="Babar A."/>
            <person name="Rosenke K."/>
        </authorList>
    </citation>
    <scope>NUCLEOTIDE SEQUENCE [LARGE SCALE GENOMIC DNA]</scope>
    <source>
        <strain evidence="7 8">PMB02</strain>
    </source>
</reference>